<sequence>MYNSESETKSVRPHRVHPKSS</sequence>
<evidence type="ECO:0000256" key="1">
    <source>
        <dbReference type="SAM" id="MobiDB-lite"/>
    </source>
</evidence>
<name>A0A371EE43_MUCPR</name>
<feature type="region of interest" description="Disordered" evidence="1">
    <location>
        <begin position="1"/>
        <end position="21"/>
    </location>
</feature>
<dbReference type="EMBL" id="QJKJ01014449">
    <property type="protein sequence ID" value="RDX64301.1"/>
    <property type="molecule type" value="Genomic_DNA"/>
</dbReference>
<proteinExistence type="predicted"/>
<gene>
    <name evidence="2" type="ORF">CR513_57160</name>
</gene>
<evidence type="ECO:0000313" key="2">
    <source>
        <dbReference type="EMBL" id="RDX64301.1"/>
    </source>
</evidence>
<dbReference type="AlphaFoldDB" id="A0A371EE43"/>
<accession>A0A371EE43</accession>
<dbReference type="Proteomes" id="UP000257109">
    <property type="component" value="Unassembled WGS sequence"/>
</dbReference>
<protein>
    <submittedName>
        <fullName evidence="2">Uncharacterized protein</fullName>
    </submittedName>
</protein>
<comment type="caution">
    <text evidence="2">The sequence shown here is derived from an EMBL/GenBank/DDBJ whole genome shotgun (WGS) entry which is preliminary data.</text>
</comment>
<keyword evidence="3" id="KW-1185">Reference proteome</keyword>
<evidence type="ECO:0000313" key="3">
    <source>
        <dbReference type="Proteomes" id="UP000257109"/>
    </source>
</evidence>
<organism evidence="2 3">
    <name type="scientific">Mucuna pruriens</name>
    <name type="common">Velvet bean</name>
    <name type="synonym">Dolichos pruriens</name>
    <dbReference type="NCBI Taxonomy" id="157652"/>
    <lineage>
        <taxon>Eukaryota</taxon>
        <taxon>Viridiplantae</taxon>
        <taxon>Streptophyta</taxon>
        <taxon>Embryophyta</taxon>
        <taxon>Tracheophyta</taxon>
        <taxon>Spermatophyta</taxon>
        <taxon>Magnoliopsida</taxon>
        <taxon>eudicotyledons</taxon>
        <taxon>Gunneridae</taxon>
        <taxon>Pentapetalae</taxon>
        <taxon>rosids</taxon>
        <taxon>fabids</taxon>
        <taxon>Fabales</taxon>
        <taxon>Fabaceae</taxon>
        <taxon>Papilionoideae</taxon>
        <taxon>50 kb inversion clade</taxon>
        <taxon>NPAAA clade</taxon>
        <taxon>indigoferoid/millettioid clade</taxon>
        <taxon>Phaseoleae</taxon>
        <taxon>Mucuna</taxon>
    </lineage>
</organism>
<feature type="compositionally biased region" description="Basic and acidic residues" evidence="1">
    <location>
        <begin position="1"/>
        <end position="10"/>
    </location>
</feature>
<feature type="compositionally biased region" description="Basic residues" evidence="1">
    <location>
        <begin position="11"/>
        <end position="21"/>
    </location>
</feature>
<reference evidence="2" key="1">
    <citation type="submission" date="2018-05" db="EMBL/GenBank/DDBJ databases">
        <title>Draft genome of Mucuna pruriens seed.</title>
        <authorList>
            <person name="Nnadi N.E."/>
            <person name="Vos R."/>
            <person name="Hasami M.H."/>
            <person name="Devisetty U.K."/>
            <person name="Aguiy J.C."/>
        </authorList>
    </citation>
    <scope>NUCLEOTIDE SEQUENCE [LARGE SCALE GENOMIC DNA]</scope>
    <source>
        <strain evidence="2">JCA_2017</strain>
    </source>
</reference>